<keyword evidence="3" id="KW-1185">Reference proteome</keyword>
<evidence type="ECO:0008006" key="4">
    <source>
        <dbReference type="Google" id="ProtNLM"/>
    </source>
</evidence>
<accession>A0A1H5SJZ1</accession>
<sequence>MPNPPRRSAVPASLALAGTAIAASSLITGCSQSRLHGCAGTSLSVRNTHVARLAGDLPLSATLTARGRPVAGQRVNFRLYYRRTGEPPGAGVFAGTKPTGTDGVARLTLVGGPAGALLPGATPTGFGAQKPRRKDYCAASGKAKLLCGATAAACSPARKPTS</sequence>
<dbReference type="PROSITE" id="PS51257">
    <property type="entry name" value="PROKAR_LIPOPROTEIN"/>
    <property type="match status" value="1"/>
</dbReference>
<dbReference type="EMBL" id="FNVU01000001">
    <property type="protein sequence ID" value="SEF50760.1"/>
    <property type="molecule type" value="Genomic_DNA"/>
</dbReference>
<feature type="chain" id="PRO_5009284068" description="Lipoprotein" evidence="1">
    <location>
        <begin position="23"/>
        <end position="162"/>
    </location>
</feature>
<protein>
    <recommendedName>
        <fullName evidence="4">Lipoprotein</fullName>
    </recommendedName>
</protein>
<gene>
    <name evidence="2" type="ORF">SAMN05216223_101159</name>
</gene>
<proteinExistence type="predicted"/>
<evidence type="ECO:0000313" key="3">
    <source>
        <dbReference type="Proteomes" id="UP000236754"/>
    </source>
</evidence>
<dbReference type="OrthoDB" id="9886510at2"/>
<dbReference type="SUPFAM" id="SSF49373">
    <property type="entry name" value="Invasin/intimin cell-adhesion fragments"/>
    <property type="match status" value="1"/>
</dbReference>
<organism evidence="2 3">
    <name type="scientific">Actinacidiphila yanglinensis</name>
    <dbReference type="NCBI Taxonomy" id="310779"/>
    <lineage>
        <taxon>Bacteria</taxon>
        <taxon>Bacillati</taxon>
        <taxon>Actinomycetota</taxon>
        <taxon>Actinomycetes</taxon>
        <taxon>Kitasatosporales</taxon>
        <taxon>Streptomycetaceae</taxon>
        <taxon>Actinacidiphila</taxon>
    </lineage>
</organism>
<feature type="signal peptide" evidence="1">
    <location>
        <begin position="1"/>
        <end position="22"/>
    </location>
</feature>
<name>A0A1H5SJZ1_9ACTN</name>
<evidence type="ECO:0000313" key="2">
    <source>
        <dbReference type="EMBL" id="SEF50760.1"/>
    </source>
</evidence>
<keyword evidence="1" id="KW-0732">Signal</keyword>
<dbReference type="RefSeq" id="WP_103883593.1">
    <property type="nucleotide sequence ID" value="NZ_FNVU01000001.1"/>
</dbReference>
<evidence type="ECO:0000256" key="1">
    <source>
        <dbReference type="SAM" id="SignalP"/>
    </source>
</evidence>
<reference evidence="2 3" key="1">
    <citation type="submission" date="2016-10" db="EMBL/GenBank/DDBJ databases">
        <authorList>
            <person name="de Groot N.N."/>
        </authorList>
    </citation>
    <scope>NUCLEOTIDE SEQUENCE [LARGE SCALE GENOMIC DNA]</scope>
    <source>
        <strain evidence="2 3">CGMCC 4.2023</strain>
    </source>
</reference>
<dbReference type="AlphaFoldDB" id="A0A1H5SJZ1"/>
<dbReference type="InterPro" id="IPR008964">
    <property type="entry name" value="Invasin/intimin_cell_adhesion"/>
</dbReference>
<dbReference type="Proteomes" id="UP000236754">
    <property type="component" value="Unassembled WGS sequence"/>
</dbReference>